<protein>
    <submittedName>
        <fullName evidence="1">Uncharacterized protein</fullName>
    </submittedName>
</protein>
<name>A0A5B0QQ04_PUCGR</name>
<reference evidence="1 2" key="1">
    <citation type="submission" date="2019-05" db="EMBL/GenBank/DDBJ databases">
        <title>Emergence of the Ug99 lineage of the wheat stem rust pathogen through somatic hybridization.</title>
        <authorList>
            <person name="Li F."/>
            <person name="Upadhyaya N.M."/>
            <person name="Sperschneider J."/>
            <person name="Matny O."/>
            <person name="Nguyen-Phuc H."/>
            <person name="Mago R."/>
            <person name="Raley C."/>
            <person name="Miller M.E."/>
            <person name="Silverstein K.A.T."/>
            <person name="Henningsen E."/>
            <person name="Hirsch C.D."/>
            <person name="Visser B."/>
            <person name="Pretorius Z.A."/>
            <person name="Steffenson B.J."/>
            <person name="Schwessinger B."/>
            <person name="Dodds P.N."/>
            <person name="Figueroa M."/>
        </authorList>
    </citation>
    <scope>NUCLEOTIDE SEQUENCE [LARGE SCALE GENOMIC DNA]</scope>
    <source>
        <strain evidence="1">21-0</strain>
    </source>
</reference>
<gene>
    <name evidence="1" type="ORF">PGT21_036117</name>
</gene>
<comment type="caution">
    <text evidence="1">The sequence shown here is derived from an EMBL/GenBank/DDBJ whole genome shotgun (WGS) entry which is preliminary data.</text>
</comment>
<organism evidence="1 2">
    <name type="scientific">Puccinia graminis f. sp. tritici</name>
    <dbReference type="NCBI Taxonomy" id="56615"/>
    <lineage>
        <taxon>Eukaryota</taxon>
        <taxon>Fungi</taxon>
        <taxon>Dikarya</taxon>
        <taxon>Basidiomycota</taxon>
        <taxon>Pucciniomycotina</taxon>
        <taxon>Pucciniomycetes</taxon>
        <taxon>Pucciniales</taxon>
        <taxon>Pucciniaceae</taxon>
        <taxon>Puccinia</taxon>
    </lineage>
</organism>
<evidence type="ECO:0000313" key="1">
    <source>
        <dbReference type="EMBL" id="KAA1115406.1"/>
    </source>
</evidence>
<dbReference type="EMBL" id="VSWC01000014">
    <property type="protein sequence ID" value="KAA1115406.1"/>
    <property type="molecule type" value="Genomic_DNA"/>
</dbReference>
<sequence>MSGQINMSTPAKTYITSRHRLRIHPLPPPIVGHLTGLTCPECPLNSTSQLQYHPARFANPANINWQAYVDSRERSARRCGIHQHHIGIQTVSYVASVFPVSTLGSVQQVEIVIVRLCGSGFDHHQVQPLSHWK</sequence>
<accession>A0A5B0QQ04</accession>
<dbReference type="Proteomes" id="UP000324748">
    <property type="component" value="Unassembled WGS sequence"/>
</dbReference>
<keyword evidence="2" id="KW-1185">Reference proteome</keyword>
<evidence type="ECO:0000313" key="2">
    <source>
        <dbReference type="Proteomes" id="UP000324748"/>
    </source>
</evidence>
<dbReference type="AlphaFoldDB" id="A0A5B0QQ04"/>
<proteinExistence type="predicted"/>